<organism evidence="8 9">
    <name type="scientific">Staphylococcus simiae CCM 7213 = CCUG 51256</name>
    <dbReference type="NCBI Taxonomy" id="911238"/>
    <lineage>
        <taxon>Bacteria</taxon>
        <taxon>Bacillati</taxon>
        <taxon>Bacillota</taxon>
        <taxon>Bacilli</taxon>
        <taxon>Bacillales</taxon>
        <taxon>Staphylococcaceae</taxon>
        <taxon>Staphylococcus</taxon>
    </lineage>
</organism>
<dbReference type="HAMAP" id="MF_00014">
    <property type="entry name" value="Ribosome_mat_RimM"/>
    <property type="match status" value="1"/>
</dbReference>
<comment type="domain">
    <text evidence="5">The PRC barrel domain binds ribosomal protein uS19.</text>
</comment>
<dbReference type="PANTHER" id="PTHR33692:SF1">
    <property type="entry name" value="RIBOSOME MATURATION FACTOR RIMM"/>
    <property type="match status" value="1"/>
</dbReference>
<dbReference type="Gene3D" id="2.40.30.60">
    <property type="entry name" value="RimM"/>
    <property type="match status" value="1"/>
</dbReference>
<dbReference type="PATRIC" id="fig|911238.3.peg.2116"/>
<evidence type="ECO:0000256" key="1">
    <source>
        <dbReference type="ARBA" id="ARBA00022490"/>
    </source>
</evidence>
<name>G5JLN4_9STAP</name>
<comment type="function">
    <text evidence="5">An accessory protein needed during the final step in the assembly of 30S ribosomal subunit, possibly for assembly of the head region. Essential for efficient processing of 16S rRNA. May be needed both before and after RbfA during the maturation of 16S rRNA. It has affinity for free ribosomal 30S subunits but not for 70S ribosomes.</text>
</comment>
<evidence type="ECO:0000256" key="3">
    <source>
        <dbReference type="ARBA" id="ARBA00022552"/>
    </source>
</evidence>
<dbReference type="SUPFAM" id="SSF50346">
    <property type="entry name" value="PRC-barrel domain"/>
    <property type="match status" value="1"/>
</dbReference>
<dbReference type="EMBL" id="AEUN01000533">
    <property type="protein sequence ID" value="EHJ06914.1"/>
    <property type="molecule type" value="Genomic_DNA"/>
</dbReference>
<dbReference type="Pfam" id="PF24986">
    <property type="entry name" value="PRC_RimM"/>
    <property type="match status" value="1"/>
</dbReference>
<keyword evidence="2 5" id="KW-0690">Ribosome biogenesis</keyword>
<dbReference type="GO" id="GO:0005737">
    <property type="term" value="C:cytoplasm"/>
    <property type="evidence" value="ECO:0007669"/>
    <property type="project" value="UniProtKB-SubCell"/>
</dbReference>
<dbReference type="InterPro" id="IPR009000">
    <property type="entry name" value="Transl_B-barrel_sf"/>
</dbReference>
<dbReference type="PANTHER" id="PTHR33692">
    <property type="entry name" value="RIBOSOME MATURATION FACTOR RIMM"/>
    <property type="match status" value="1"/>
</dbReference>
<dbReference type="InterPro" id="IPR011961">
    <property type="entry name" value="RimM"/>
</dbReference>
<comment type="subunit">
    <text evidence="5">Binds ribosomal protein uS19.</text>
</comment>
<dbReference type="NCBIfam" id="TIGR02273">
    <property type="entry name" value="16S_RimM"/>
    <property type="match status" value="1"/>
</dbReference>
<evidence type="ECO:0000256" key="5">
    <source>
        <dbReference type="HAMAP-Rule" id="MF_00014"/>
    </source>
</evidence>
<dbReference type="InterPro" id="IPR056792">
    <property type="entry name" value="PRC_RimM"/>
</dbReference>
<accession>G5JLN4</accession>
<keyword evidence="9" id="KW-1185">Reference proteome</keyword>
<gene>
    <name evidence="5 8" type="primary">rimM</name>
    <name evidence="8" type="ORF">SS7213T_12007</name>
</gene>
<dbReference type="InterPro" id="IPR002676">
    <property type="entry name" value="RimM_N"/>
</dbReference>
<dbReference type="GO" id="GO:0042274">
    <property type="term" value="P:ribosomal small subunit biogenesis"/>
    <property type="evidence" value="ECO:0007669"/>
    <property type="project" value="UniProtKB-UniRule"/>
</dbReference>
<keyword evidence="4 5" id="KW-0143">Chaperone</keyword>
<evidence type="ECO:0000259" key="7">
    <source>
        <dbReference type="Pfam" id="PF24986"/>
    </source>
</evidence>
<comment type="subcellular location">
    <subcellularLocation>
        <location evidence="5">Cytoplasm</location>
    </subcellularLocation>
</comment>
<keyword evidence="1 5" id="KW-0963">Cytoplasm</keyword>
<dbReference type="GO" id="GO:0005840">
    <property type="term" value="C:ribosome"/>
    <property type="evidence" value="ECO:0007669"/>
    <property type="project" value="InterPro"/>
</dbReference>
<feature type="domain" description="RimM N-terminal" evidence="6">
    <location>
        <begin position="5"/>
        <end position="86"/>
    </location>
</feature>
<dbReference type="InterPro" id="IPR036976">
    <property type="entry name" value="RimM_N_sf"/>
</dbReference>
<protein>
    <recommendedName>
        <fullName evidence="5">Ribosome maturation factor RimM</fullName>
    </recommendedName>
</protein>
<evidence type="ECO:0000313" key="9">
    <source>
        <dbReference type="Proteomes" id="UP000005413"/>
    </source>
</evidence>
<evidence type="ECO:0000256" key="2">
    <source>
        <dbReference type="ARBA" id="ARBA00022517"/>
    </source>
</evidence>
<dbReference type="Pfam" id="PF01782">
    <property type="entry name" value="RimM"/>
    <property type="match status" value="1"/>
</dbReference>
<dbReference type="Proteomes" id="UP000005413">
    <property type="component" value="Unassembled WGS sequence"/>
</dbReference>
<dbReference type="OrthoDB" id="9810331at2"/>
<evidence type="ECO:0000256" key="4">
    <source>
        <dbReference type="ARBA" id="ARBA00023186"/>
    </source>
</evidence>
<evidence type="ECO:0000259" key="6">
    <source>
        <dbReference type="Pfam" id="PF01782"/>
    </source>
</evidence>
<dbReference type="SUPFAM" id="SSF50447">
    <property type="entry name" value="Translation proteins"/>
    <property type="match status" value="1"/>
</dbReference>
<keyword evidence="3 5" id="KW-0698">rRNA processing</keyword>
<dbReference type="Gene3D" id="2.30.30.240">
    <property type="entry name" value="PRC-barrel domain"/>
    <property type="match status" value="1"/>
</dbReference>
<feature type="domain" description="Ribosome maturation factor RimM PRC barrel" evidence="7">
    <location>
        <begin position="100"/>
        <end position="165"/>
    </location>
</feature>
<dbReference type="GO" id="GO:0006364">
    <property type="term" value="P:rRNA processing"/>
    <property type="evidence" value="ECO:0007669"/>
    <property type="project" value="UniProtKB-UniRule"/>
</dbReference>
<reference evidence="8 9" key="1">
    <citation type="journal article" date="2012" name="BMC Genomics">
        <title>Comparative genomic analysis of the genus Staphylococcus including Staphylococcus aureus and its newly described sister species Staphylococcus simiae.</title>
        <authorList>
            <person name="Suzuki H."/>
            <person name="Lefebure T."/>
            <person name="Pavinski Bitar P."/>
            <person name="Stanhope M.J."/>
        </authorList>
    </citation>
    <scope>NUCLEOTIDE SEQUENCE [LARGE SCALE GENOMIC DNA]</scope>
    <source>
        <strain evidence="8 9">CCM 7213</strain>
    </source>
</reference>
<dbReference type="GO" id="GO:0043022">
    <property type="term" value="F:ribosome binding"/>
    <property type="evidence" value="ECO:0007669"/>
    <property type="project" value="InterPro"/>
</dbReference>
<dbReference type="RefSeq" id="WP_002465084.1">
    <property type="nucleotide sequence ID" value="NZ_AEUN01000533.1"/>
</dbReference>
<dbReference type="InterPro" id="IPR011033">
    <property type="entry name" value="PRC_barrel-like_sf"/>
</dbReference>
<sequence>MKVEVGQIVNTHGIKGELKVKSNSDFTDIRFQPGETLTISHNKQDIDYVVKSHRIHKGLHMLTFEGITNINEIEHLKGNLIYQERDHDDIELGEHEFYYSDIIGCTVFDDQETPIGRVIDIFETGANDVWVVEGAKEYLIPYIADVVKDIDIDNKKIIITPMEGLLD</sequence>
<evidence type="ECO:0000313" key="8">
    <source>
        <dbReference type="EMBL" id="EHJ06914.1"/>
    </source>
</evidence>
<dbReference type="AlphaFoldDB" id="G5JLN4"/>
<proteinExistence type="inferred from homology"/>
<comment type="similarity">
    <text evidence="5">Belongs to the RimM family.</text>
</comment>
<comment type="caution">
    <text evidence="8">The sequence shown here is derived from an EMBL/GenBank/DDBJ whole genome shotgun (WGS) entry which is preliminary data.</text>
</comment>